<dbReference type="Pfam" id="PF24033">
    <property type="entry name" value="DUF7342"/>
    <property type="match status" value="1"/>
</dbReference>
<accession>A0A1H8V779</accession>
<reference evidence="2" key="1">
    <citation type="submission" date="2016-10" db="EMBL/GenBank/DDBJ databases">
        <authorList>
            <person name="Varghese N."/>
            <person name="Submissions S."/>
        </authorList>
    </citation>
    <scope>NUCLEOTIDE SEQUENCE [LARGE SCALE GENOMIC DNA]</scope>
    <source>
        <strain evidence="2">CGMCC 1.10121</strain>
    </source>
</reference>
<gene>
    <name evidence="1" type="ORF">SAMN04487948_114115</name>
</gene>
<proteinExistence type="predicted"/>
<dbReference type="Proteomes" id="UP000199126">
    <property type="component" value="Unassembled WGS sequence"/>
</dbReference>
<evidence type="ECO:0000313" key="1">
    <source>
        <dbReference type="EMBL" id="SEP11310.1"/>
    </source>
</evidence>
<evidence type="ECO:0008006" key="3">
    <source>
        <dbReference type="Google" id="ProtNLM"/>
    </source>
</evidence>
<dbReference type="OrthoDB" id="183382at2157"/>
<dbReference type="EMBL" id="FODV01000014">
    <property type="protein sequence ID" value="SEP11310.1"/>
    <property type="molecule type" value="Genomic_DNA"/>
</dbReference>
<dbReference type="InterPro" id="IPR055766">
    <property type="entry name" value="DUF7342"/>
</dbReference>
<evidence type="ECO:0000313" key="2">
    <source>
        <dbReference type="Proteomes" id="UP000199126"/>
    </source>
</evidence>
<organism evidence="1 2">
    <name type="scientific">Halogranum amylolyticum</name>
    <dbReference type="NCBI Taxonomy" id="660520"/>
    <lineage>
        <taxon>Archaea</taxon>
        <taxon>Methanobacteriati</taxon>
        <taxon>Methanobacteriota</taxon>
        <taxon>Stenosarchaea group</taxon>
        <taxon>Halobacteria</taxon>
        <taxon>Halobacteriales</taxon>
        <taxon>Haloferacaceae</taxon>
    </lineage>
</organism>
<dbReference type="AlphaFoldDB" id="A0A1H8V779"/>
<dbReference type="InterPro" id="IPR036390">
    <property type="entry name" value="WH_DNA-bd_sf"/>
</dbReference>
<dbReference type="SUPFAM" id="SSF46785">
    <property type="entry name" value="Winged helix' DNA-binding domain"/>
    <property type="match status" value="1"/>
</dbReference>
<sequence length="168" mass="18579">MSETWIEQTSAFDRVKSVSLTLSTPRTAAWIAEEAHVSENTARSHLSRLAELGVLATTTTDHGTGYSPDAIYTRSQDIRELIQANTEDQLATQAVELQEELASYSTTYDVESPAALRTSIATASLSPEEARDRLEAVSDWEYAQYRLSVVRDALEHYDTYSSSRPASA</sequence>
<protein>
    <recommendedName>
        <fullName evidence="3">Transcriptional regulator</fullName>
    </recommendedName>
</protein>
<name>A0A1H8V779_9EURY</name>
<keyword evidence="2" id="KW-1185">Reference proteome</keyword>